<reference evidence="2" key="1">
    <citation type="submission" date="2021-06" db="EMBL/GenBank/DDBJ databases">
        <authorList>
            <person name="Kallberg Y."/>
            <person name="Tangrot J."/>
            <person name="Rosling A."/>
        </authorList>
    </citation>
    <scope>NUCLEOTIDE SEQUENCE</scope>
    <source>
        <strain evidence="2">FL130A</strain>
    </source>
</reference>
<gene>
    <name evidence="2" type="ORF">ALEPTO_LOCUS3410</name>
</gene>
<sequence length="43" mass="4614">MGHKAISALAFLTWVTLYQIGGATSVSDSGMQRHAIKCGYLET</sequence>
<comment type="caution">
    <text evidence="2">The sequence shown here is derived from an EMBL/GenBank/DDBJ whole genome shotgun (WGS) entry which is preliminary data.</text>
</comment>
<protein>
    <submittedName>
        <fullName evidence="2">6985_t:CDS:1</fullName>
    </submittedName>
</protein>
<evidence type="ECO:0000256" key="1">
    <source>
        <dbReference type="SAM" id="SignalP"/>
    </source>
</evidence>
<dbReference type="Proteomes" id="UP000789508">
    <property type="component" value="Unassembled WGS sequence"/>
</dbReference>
<evidence type="ECO:0000313" key="2">
    <source>
        <dbReference type="EMBL" id="CAG8499472.1"/>
    </source>
</evidence>
<dbReference type="EMBL" id="CAJVPS010000628">
    <property type="protein sequence ID" value="CAG8499472.1"/>
    <property type="molecule type" value="Genomic_DNA"/>
</dbReference>
<proteinExistence type="predicted"/>
<dbReference type="AlphaFoldDB" id="A0A9N8ZLF7"/>
<organism evidence="2 3">
    <name type="scientific">Ambispora leptoticha</name>
    <dbReference type="NCBI Taxonomy" id="144679"/>
    <lineage>
        <taxon>Eukaryota</taxon>
        <taxon>Fungi</taxon>
        <taxon>Fungi incertae sedis</taxon>
        <taxon>Mucoromycota</taxon>
        <taxon>Glomeromycotina</taxon>
        <taxon>Glomeromycetes</taxon>
        <taxon>Archaeosporales</taxon>
        <taxon>Ambisporaceae</taxon>
        <taxon>Ambispora</taxon>
    </lineage>
</organism>
<feature type="chain" id="PRO_5040501484" evidence="1">
    <location>
        <begin position="24"/>
        <end position="43"/>
    </location>
</feature>
<feature type="signal peptide" evidence="1">
    <location>
        <begin position="1"/>
        <end position="23"/>
    </location>
</feature>
<accession>A0A9N8ZLF7</accession>
<evidence type="ECO:0000313" key="3">
    <source>
        <dbReference type="Proteomes" id="UP000789508"/>
    </source>
</evidence>
<keyword evidence="3" id="KW-1185">Reference proteome</keyword>
<keyword evidence="1" id="KW-0732">Signal</keyword>
<name>A0A9N8ZLF7_9GLOM</name>